<feature type="region of interest" description="Disordered" evidence="6">
    <location>
        <begin position="189"/>
        <end position="209"/>
    </location>
</feature>
<proteinExistence type="inferred from homology"/>
<name>A0A9Q0ZN62_SALPP</name>
<reference evidence="7" key="1">
    <citation type="submission" date="2022-11" db="EMBL/GenBank/DDBJ databases">
        <authorList>
            <person name="Hyden B.L."/>
            <person name="Feng K."/>
            <person name="Yates T."/>
            <person name="Jawdy S."/>
            <person name="Smart L.B."/>
            <person name="Muchero W."/>
        </authorList>
    </citation>
    <scope>NUCLEOTIDE SEQUENCE</scope>
    <source>
        <tissue evidence="7">Shoot tip</tissue>
    </source>
</reference>
<evidence type="ECO:0000256" key="3">
    <source>
        <dbReference type="ARBA" id="ARBA00024186"/>
    </source>
</evidence>
<gene>
    <name evidence="7" type="ORF">OIU79_000676</name>
</gene>
<keyword evidence="2" id="KW-0539">Nucleus</keyword>
<dbReference type="OrthoDB" id="673795at2759"/>
<accession>A0A9Q0ZN62</accession>
<dbReference type="GO" id="GO:0005652">
    <property type="term" value="C:nuclear lamina"/>
    <property type="evidence" value="ECO:0007669"/>
    <property type="project" value="UniProtKB-SubCell"/>
</dbReference>
<evidence type="ECO:0000256" key="6">
    <source>
        <dbReference type="SAM" id="MobiDB-lite"/>
    </source>
</evidence>
<evidence type="ECO:0000256" key="5">
    <source>
        <dbReference type="SAM" id="Coils"/>
    </source>
</evidence>
<protein>
    <submittedName>
        <fullName evidence="7">PROTEIN CROWDED NUCLEI 3</fullName>
    </submittedName>
</protein>
<dbReference type="EMBL" id="JAPFFK010000010">
    <property type="protein sequence ID" value="KAJ6740609.1"/>
    <property type="molecule type" value="Genomic_DNA"/>
</dbReference>
<reference evidence="7" key="2">
    <citation type="journal article" date="2023" name="Int. J. Mol. Sci.">
        <title>De Novo Assembly and Annotation of 11 Diverse Shrub Willow (Salix) Genomes Reveals Novel Gene Organization in Sex-Linked Regions.</title>
        <authorList>
            <person name="Hyden B."/>
            <person name="Feng K."/>
            <person name="Yates T.B."/>
            <person name="Jawdy S."/>
            <person name="Cereghino C."/>
            <person name="Smart L.B."/>
            <person name="Muchero W."/>
        </authorList>
    </citation>
    <scope>NUCLEOTIDE SEQUENCE</scope>
    <source>
        <tissue evidence="7">Shoot tip</tissue>
    </source>
</reference>
<evidence type="ECO:0000256" key="2">
    <source>
        <dbReference type="ARBA" id="ARBA00023242"/>
    </source>
</evidence>
<sequence length="290" mass="33975">MGLLLIEKKEWTSKYEELRQAWAETEEILKREQAAHLIALSEVEKRQENLRKALSVEKQCVGELEKALHDLQEEHVLIKKVSDTKLADAKSLAAGNEEKSLEVEEKMRIAESKLAEDNIKCSELDLKLHELEARENLLQRERLSFNTEREAHKANFYKQREDLQEWEKKLRQGEESLCELRRTLNQREEKANEDERVFKQKERDPEEAEKKIGISLAKMKERDLEEAEKKIDISLAKMKEREVDVNNQLLGLVTKEKEADSLRSTLEIKEKELLALEDKLSARERVSCKT</sequence>
<keyword evidence="8" id="KW-1185">Reference proteome</keyword>
<dbReference type="GO" id="GO:0006997">
    <property type="term" value="P:nucleus organization"/>
    <property type="evidence" value="ECO:0007669"/>
    <property type="project" value="InterPro"/>
</dbReference>
<dbReference type="PANTHER" id="PTHR31908:SF9">
    <property type="entry name" value="PROTEIN CROWDED NUCLEI 3"/>
    <property type="match status" value="1"/>
</dbReference>
<comment type="subcellular location">
    <subcellularLocation>
        <location evidence="3">Nucleus lamina</location>
    </subcellularLocation>
</comment>
<keyword evidence="1 5" id="KW-0175">Coiled coil</keyword>
<dbReference type="Proteomes" id="UP001151532">
    <property type="component" value="Chromosome 7"/>
</dbReference>
<evidence type="ECO:0000256" key="4">
    <source>
        <dbReference type="ARBA" id="ARBA00024208"/>
    </source>
</evidence>
<comment type="caution">
    <text evidence="7">The sequence shown here is derived from an EMBL/GenBank/DDBJ whole genome shotgun (WGS) entry which is preliminary data.</text>
</comment>
<evidence type="ECO:0000313" key="7">
    <source>
        <dbReference type="EMBL" id="KAJ6740609.1"/>
    </source>
</evidence>
<organism evidence="7 8">
    <name type="scientific">Salix purpurea</name>
    <name type="common">Purple osier willow</name>
    <dbReference type="NCBI Taxonomy" id="77065"/>
    <lineage>
        <taxon>Eukaryota</taxon>
        <taxon>Viridiplantae</taxon>
        <taxon>Streptophyta</taxon>
        <taxon>Embryophyta</taxon>
        <taxon>Tracheophyta</taxon>
        <taxon>Spermatophyta</taxon>
        <taxon>Magnoliopsida</taxon>
        <taxon>eudicotyledons</taxon>
        <taxon>Gunneridae</taxon>
        <taxon>Pentapetalae</taxon>
        <taxon>rosids</taxon>
        <taxon>fabids</taxon>
        <taxon>Malpighiales</taxon>
        <taxon>Salicaceae</taxon>
        <taxon>Saliceae</taxon>
        <taxon>Salix</taxon>
    </lineage>
</organism>
<dbReference type="InterPro" id="IPR040418">
    <property type="entry name" value="CRWN"/>
</dbReference>
<evidence type="ECO:0000313" key="8">
    <source>
        <dbReference type="Proteomes" id="UP001151532"/>
    </source>
</evidence>
<dbReference type="PANTHER" id="PTHR31908">
    <property type="entry name" value="PROTEIN CROWDED NUCLEI 4"/>
    <property type="match status" value="1"/>
</dbReference>
<evidence type="ECO:0000256" key="1">
    <source>
        <dbReference type="ARBA" id="ARBA00023054"/>
    </source>
</evidence>
<dbReference type="AlphaFoldDB" id="A0A9Q0ZN62"/>
<comment type="similarity">
    <text evidence="4">Belongs to the CRWN family.</text>
</comment>
<feature type="coiled-coil region" evidence="5">
    <location>
        <begin position="114"/>
        <end position="141"/>
    </location>
</feature>